<dbReference type="InterPro" id="IPR011066">
    <property type="entry name" value="MscS_channel_C_sf"/>
</dbReference>
<feature type="transmembrane region" description="Helical" evidence="7">
    <location>
        <begin position="97"/>
        <end position="116"/>
    </location>
</feature>
<dbReference type="GO" id="GO:0008381">
    <property type="term" value="F:mechanosensitive monoatomic ion channel activity"/>
    <property type="evidence" value="ECO:0007669"/>
    <property type="project" value="InterPro"/>
</dbReference>
<sequence>MISHLPSILLQASTVTDAVDLEEQVEKTLTATEKLLEAATEAGFVLLKVVATFVICWFLIRIINHLMRKFFAAQTKKQRLAMTQRKAKTLNSITSSVVKYVIYFIGIFTALTFIGVDPKSMLVVASAGSVAIGLGAQSVVTDMLEGFFILFEDHYAVGDIVTIQNITGTVESVTLRSTKIRDPQGSVHIIPNGSVGTVTNMCRDFINAVVTVGVSYDANIDHVLEVLRDEMEQTKDMPDILETPTIVGVTGLDDSAVTVKIVAKCHVKTNISVEAELRRRIKNRLDKEGIEIPFPQRTLHIVQQKEG</sequence>
<dbReference type="InterPro" id="IPR049278">
    <property type="entry name" value="MS_channel_C"/>
</dbReference>
<keyword evidence="4 7" id="KW-0812">Transmembrane</keyword>
<feature type="transmembrane region" description="Helical" evidence="7">
    <location>
        <begin position="42"/>
        <end position="60"/>
    </location>
</feature>
<dbReference type="Proteomes" id="UP000183975">
    <property type="component" value="Unassembled WGS sequence"/>
</dbReference>
<evidence type="ECO:0000313" key="11">
    <source>
        <dbReference type="EMBL" id="SHK85075.1"/>
    </source>
</evidence>
<evidence type="ECO:0000313" key="12">
    <source>
        <dbReference type="Proteomes" id="UP000183975"/>
    </source>
</evidence>
<dbReference type="GO" id="GO:0005886">
    <property type="term" value="C:plasma membrane"/>
    <property type="evidence" value="ECO:0007669"/>
    <property type="project" value="UniProtKB-SubCell"/>
</dbReference>
<dbReference type="RefSeq" id="WP_072852214.1">
    <property type="nucleotide sequence ID" value="NZ_FRAH01000049.1"/>
</dbReference>
<dbReference type="Gene3D" id="2.30.30.60">
    <property type="match status" value="1"/>
</dbReference>
<dbReference type="AlphaFoldDB" id="A0A1M6VUP9"/>
<protein>
    <submittedName>
        <fullName evidence="11">Small conductance mechanosensitive channel</fullName>
    </submittedName>
</protein>
<dbReference type="Gene3D" id="1.10.287.1260">
    <property type="match status" value="1"/>
</dbReference>
<dbReference type="InterPro" id="IPR049142">
    <property type="entry name" value="MS_channel_1st"/>
</dbReference>
<dbReference type="InterPro" id="IPR023408">
    <property type="entry name" value="MscS_beta-dom_sf"/>
</dbReference>
<organism evidence="11 12">
    <name type="scientific">Anaerotignum lactatifermentans DSM 14214</name>
    <dbReference type="NCBI Taxonomy" id="1121323"/>
    <lineage>
        <taxon>Bacteria</taxon>
        <taxon>Bacillati</taxon>
        <taxon>Bacillota</taxon>
        <taxon>Clostridia</taxon>
        <taxon>Lachnospirales</taxon>
        <taxon>Anaerotignaceae</taxon>
        <taxon>Anaerotignum</taxon>
    </lineage>
</organism>
<dbReference type="Pfam" id="PF21088">
    <property type="entry name" value="MS_channel_1st"/>
    <property type="match status" value="1"/>
</dbReference>
<comment type="subcellular location">
    <subcellularLocation>
        <location evidence="1">Cell membrane</location>
        <topology evidence="1">Multi-pass membrane protein</topology>
    </subcellularLocation>
</comment>
<dbReference type="Pfam" id="PF21082">
    <property type="entry name" value="MS_channel_3rd"/>
    <property type="match status" value="1"/>
</dbReference>
<proteinExistence type="inferred from homology"/>
<dbReference type="OrthoDB" id="9809206at2"/>
<evidence type="ECO:0000256" key="4">
    <source>
        <dbReference type="ARBA" id="ARBA00022692"/>
    </source>
</evidence>
<dbReference type="InterPro" id="IPR045276">
    <property type="entry name" value="YbiO_bact"/>
</dbReference>
<dbReference type="FunFam" id="2.30.30.60:FF:000001">
    <property type="entry name" value="MscS Mechanosensitive ion channel"/>
    <property type="match status" value="1"/>
</dbReference>
<dbReference type="Pfam" id="PF00924">
    <property type="entry name" value="MS_channel_2nd"/>
    <property type="match status" value="1"/>
</dbReference>
<keyword evidence="3" id="KW-1003">Cell membrane</keyword>
<evidence type="ECO:0000256" key="6">
    <source>
        <dbReference type="ARBA" id="ARBA00023136"/>
    </source>
</evidence>
<evidence type="ECO:0000259" key="8">
    <source>
        <dbReference type="Pfam" id="PF00924"/>
    </source>
</evidence>
<dbReference type="EMBL" id="FRAH01000049">
    <property type="protein sequence ID" value="SHK85075.1"/>
    <property type="molecule type" value="Genomic_DNA"/>
</dbReference>
<dbReference type="InterPro" id="IPR010920">
    <property type="entry name" value="LSM_dom_sf"/>
</dbReference>
<dbReference type="PANTHER" id="PTHR30460">
    <property type="entry name" value="MODERATE CONDUCTANCE MECHANOSENSITIVE CHANNEL YBIO"/>
    <property type="match status" value="1"/>
</dbReference>
<dbReference type="SUPFAM" id="SSF50182">
    <property type="entry name" value="Sm-like ribonucleoproteins"/>
    <property type="match status" value="1"/>
</dbReference>
<comment type="similarity">
    <text evidence="2">Belongs to the MscS (TC 1.A.23) family.</text>
</comment>
<dbReference type="SUPFAM" id="SSF82861">
    <property type="entry name" value="Mechanosensitive channel protein MscS (YggB), transmembrane region"/>
    <property type="match status" value="1"/>
</dbReference>
<feature type="domain" description="Mechanosensitive ion channel MscS" evidence="8">
    <location>
        <begin position="139"/>
        <end position="201"/>
    </location>
</feature>
<evidence type="ECO:0000259" key="9">
    <source>
        <dbReference type="Pfam" id="PF21082"/>
    </source>
</evidence>
<gene>
    <name evidence="11" type="ORF">SAMN02745138_02456</name>
</gene>
<evidence type="ECO:0000256" key="2">
    <source>
        <dbReference type="ARBA" id="ARBA00008017"/>
    </source>
</evidence>
<evidence type="ECO:0000256" key="5">
    <source>
        <dbReference type="ARBA" id="ARBA00022989"/>
    </source>
</evidence>
<feature type="domain" description="Mechanosensitive ion channel transmembrane helices 2/3" evidence="10">
    <location>
        <begin position="97"/>
        <end position="137"/>
    </location>
</feature>
<accession>A0A1M6VUP9</accession>
<dbReference type="InterPro" id="IPR011014">
    <property type="entry name" value="MscS_channel_TM-2"/>
</dbReference>
<feature type="domain" description="Mechanosensitive ion channel MscS C-terminal" evidence="9">
    <location>
        <begin position="209"/>
        <end position="292"/>
    </location>
</feature>
<dbReference type="InterPro" id="IPR006685">
    <property type="entry name" value="MscS_channel_2nd"/>
</dbReference>
<evidence type="ECO:0000259" key="10">
    <source>
        <dbReference type="Pfam" id="PF21088"/>
    </source>
</evidence>
<dbReference type="PANTHER" id="PTHR30460:SF0">
    <property type="entry name" value="MODERATE CONDUCTANCE MECHANOSENSITIVE CHANNEL YBIO"/>
    <property type="match status" value="1"/>
</dbReference>
<keyword evidence="6 7" id="KW-0472">Membrane</keyword>
<keyword evidence="12" id="KW-1185">Reference proteome</keyword>
<name>A0A1M6VUP9_9FIRM</name>
<dbReference type="SUPFAM" id="SSF82689">
    <property type="entry name" value="Mechanosensitive channel protein MscS (YggB), C-terminal domain"/>
    <property type="match status" value="1"/>
</dbReference>
<evidence type="ECO:0000256" key="7">
    <source>
        <dbReference type="SAM" id="Phobius"/>
    </source>
</evidence>
<evidence type="ECO:0000256" key="1">
    <source>
        <dbReference type="ARBA" id="ARBA00004651"/>
    </source>
</evidence>
<evidence type="ECO:0000256" key="3">
    <source>
        <dbReference type="ARBA" id="ARBA00022475"/>
    </source>
</evidence>
<dbReference type="Gene3D" id="3.30.70.100">
    <property type="match status" value="1"/>
</dbReference>
<reference evidence="11 12" key="1">
    <citation type="submission" date="2016-11" db="EMBL/GenBank/DDBJ databases">
        <authorList>
            <person name="Jaros S."/>
            <person name="Januszkiewicz K."/>
            <person name="Wedrychowicz H."/>
        </authorList>
    </citation>
    <scope>NUCLEOTIDE SEQUENCE [LARGE SCALE GENOMIC DNA]</scope>
    <source>
        <strain evidence="11 12">DSM 14214</strain>
    </source>
</reference>
<keyword evidence="5 7" id="KW-1133">Transmembrane helix</keyword>